<reference evidence="1" key="1">
    <citation type="submission" date="2021-09" db="EMBL/GenBank/DDBJ databases">
        <authorList>
            <consortium name="Pathogen Informatics"/>
        </authorList>
    </citation>
    <scope>NUCLEOTIDE SEQUENCE</scope>
</reference>
<proteinExistence type="predicted"/>
<keyword evidence="2" id="KW-1185">Reference proteome</keyword>
<dbReference type="EMBL" id="CAKAEH010001126">
    <property type="protein sequence ID" value="CAG9532952.1"/>
    <property type="molecule type" value="Genomic_DNA"/>
</dbReference>
<comment type="caution">
    <text evidence="1">The sequence shown here is derived from an EMBL/GenBank/DDBJ whole genome shotgun (WGS) entry which is preliminary data.</text>
</comment>
<organism evidence="1 2">
    <name type="scientific">Cercopithifilaria johnstoni</name>
    <dbReference type="NCBI Taxonomy" id="2874296"/>
    <lineage>
        <taxon>Eukaryota</taxon>
        <taxon>Metazoa</taxon>
        <taxon>Ecdysozoa</taxon>
        <taxon>Nematoda</taxon>
        <taxon>Chromadorea</taxon>
        <taxon>Rhabditida</taxon>
        <taxon>Spirurina</taxon>
        <taxon>Spiruromorpha</taxon>
        <taxon>Filarioidea</taxon>
        <taxon>Onchocercidae</taxon>
        <taxon>Cercopithifilaria</taxon>
    </lineage>
</organism>
<evidence type="ECO:0000313" key="1">
    <source>
        <dbReference type="EMBL" id="CAG9532952.1"/>
    </source>
</evidence>
<dbReference type="OrthoDB" id="5808200at2759"/>
<name>A0A8J2LZA9_9BILA</name>
<sequence length="682" mass="78444">MMLRYSNCRCLLHRCKFSVGAVLPSHQDSTSAVYSGSSLSVNLDVEIFHRQAMKWCGYVFRDKRDQICWNAFSSFNESFEFLDSNPTGASNEKDGFSENVIGILESFFESCGWHNIDGVLDDLPAQTNEMLMSSFPTDHSTSVTAFNDAQPRDRVLSSKSRTDLRKPQWRTFYTRLRLARPCVATKKAVKNRGALLHKSECDMVRSITDHHCVQPISSKLRPIINFQLRTLKTTPCFTTIHDGAMSATTLSCQEKAQKPSRNESDELVTSKTRIASVEQLKQLTLEKNVAGLRRILNKELWPSHRRLKTFIAELFEVFIVYGKDVKEALWLMDSFASANNRVALPNSIVLQLITRILAEEGIKAAIDSAIQCRNLLLIKSPADGLFFNRSVAAAEDLFTEAFKKNNVPGIQDLCDILINLGFLRSPSTYLRAVVKSYLQSGSFDTAFNVWYKNAQKYRIGAGSDLLIRHTILEKNLNDVFRKKRLRNILEKLDEFGAFYDGLAELVMELLKADMICEAELIFKRLKISGYHFKEPLFRMQNDLDNLPHVEHFATVLLTSLLKENSSRNTRKYSQQKFSSEELMKDFQKSNHKSYIISLLSTWQPRYNRRQKVEMKKFKANVKQLRELIHVTQNIWFEIASGADNMESLERLWIWVKEYSGSESDSVRKRLEDFFNKSDFDTE</sequence>
<gene>
    <name evidence="1" type="ORF">CJOHNSTONI_LOCUS3223</name>
</gene>
<evidence type="ECO:0000313" key="2">
    <source>
        <dbReference type="Proteomes" id="UP000746747"/>
    </source>
</evidence>
<protein>
    <submittedName>
        <fullName evidence="1">Uncharacterized protein</fullName>
    </submittedName>
</protein>
<dbReference type="AlphaFoldDB" id="A0A8J2LZA9"/>
<accession>A0A8J2LZA9</accession>
<dbReference type="Proteomes" id="UP000746747">
    <property type="component" value="Unassembled WGS sequence"/>
</dbReference>